<reference evidence="2" key="1">
    <citation type="submission" date="2020-05" db="EMBL/GenBank/DDBJ databases">
        <title>Phylogenomic resolution of chytrid fungi.</title>
        <authorList>
            <person name="Stajich J.E."/>
            <person name="Amses K."/>
            <person name="Simmons R."/>
            <person name="Seto K."/>
            <person name="Myers J."/>
            <person name="Bonds A."/>
            <person name="Quandt C.A."/>
            <person name="Barry K."/>
            <person name="Liu P."/>
            <person name="Grigoriev I."/>
            <person name="Longcore J.E."/>
            <person name="James T.Y."/>
        </authorList>
    </citation>
    <scope>NUCLEOTIDE SEQUENCE</scope>
    <source>
        <strain evidence="2">JEL0318</strain>
    </source>
</reference>
<sequence length="199" mass="22610">MATASLFKGYRLGSPAAPNVLEFYWDYTCPFSKKSFDRLVKEVHPYLEQNHPDTFAIIFRHQIQPWHPQSTLTHEASIAVHKIDPSKFFAFSQKLFDNQTKFFDTAIASKTRAQIYSDLADLASEVAIDKNQFLALLKLKDGEGNVGNEITNTLKIHLRISRQNAIHVSPTVLVNGLREDSISSSWGLEKWKEFVAAKL</sequence>
<dbReference type="EMBL" id="JADGJD010002309">
    <property type="protein sequence ID" value="KAJ3033326.1"/>
    <property type="molecule type" value="Genomic_DNA"/>
</dbReference>
<dbReference type="AlphaFoldDB" id="A0AAD5S1Z5"/>
<dbReference type="Pfam" id="PF13462">
    <property type="entry name" value="Thioredoxin_4"/>
    <property type="match status" value="1"/>
</dbReference>
<dbReference type="Gene3D" id="3.40.30.10">
    <property type="entry name" value="Glutaredoxin"/>
    <property type="match status" value="1"/>
</dbReference>
<evidence type="ECO:0000313" key="2">
    <source>
        <dbReference type="EMBL" id="KAJ3033326.1"/>
    </source>
</evidence>
<gene>
    <name evidence="2" type="ORF">HK097_004894</name>
</gene>
<keyword evidence="3" id="KW-1185">Reference proteome</keyword>
<dbReference type="PANTHER" id="PTHR33875">
    <property type="entry name" value="OS09G0542200 PROTEIN"/>
    <property type="match status" value="1"/>
</dbReference>
<feature type="domain" description="Thioredoxin-like fold" evidence="1">
    <location>
        <begin position="10"/>
        <end position="180"/>
    </location>
</feature>
<organism evidence="2 3">
    <name type="scientific">Rhizophlyctis rosea</name>
    <dbReference type="NCBI Taxonomy" id="64517"/>
    <lineage>
        <taxon>Eukaryota</taxon>
        <taxon>Fungi</taxon>
        <taxon>Fungi incertae sedis</taxon>
        <taxon>Chytridiomycota</taxon>
        <taxon>Chytridiomycota incertae sedis</taxon>
        <taxon>Chytridiomycetes</taxon>
        <taxon>Rhizophlyctidales</taxon>
        <taxon>Rhizophlyctidaceae</taxon>
        <taxon>Rhizophlyctis</taxon>
    </lineage>
</organism>
<dbReference type="SUPFAM" id="SSF52833">
    <property type="entry name" value="Thioredoxin-like"/>
    <property type="match status" value="1"/>
</dbReference>
<dbReference type="InterPro" id="IPR036249">
    <property type="entry name" value="Thioredoxin-like_sf"/>
</dbReference>
<proteinExistence type="predicted"/>
<evidence type="ECO:0000313" key="3">
    <source>
        <dbReference type="Proteomes" id="UP001212841"/>
    </source>
</evidence>
<protein>
    <recommendedName>
        <fullName evidence="1">Thioredoxin-like fold domain-containing protein</fullName>
    </recommendedName>
</protein>
<name>A0AAD5S1Z5_9FUNG</name>
<accession>A0AAD5S1Z5</accession>
<dbReference type="PANTHER" id="PTHR33875:SF2">
    <property type="entry name" value="ACR183CP"/>
    <property type="match status" value="1"/>
</dbReference>
<evidence type="ECO:0000259" key="1">
    <source>
        <dbReference type="Pfam" id="PF13462"/>
    </source>
</evidence>
<dbReference type="Proteomes" id="UP001212841">
    <property type="component" value="Unassembled WGS sequence"/>
</dbReference>
<dbReference type="InterPro" id="IPR012336">
    <property type="entry name" value="Thioredoxin-like_fold"/>
</dbReference>
<comment type="caution">
    <text evidence="2">The sequence shown here is derived from an EMBL/GenBank/DDBJ whole genome shotgun (WGS) entry which is preliminary data.</text>
</comment>